<dbReference type="NCBIfam" id="TIGR02867">
    <property type="entry name" value="spore_II_P"/>
    <property type="match status" value="1"/>
</dbReference>
<reference evidence="2 3" key="1">
    <citation type="submission" date="2019-03" db="EMBL/GenBank/DDBJ databases">
        <title>Genomic Encyclopedia of Type Strains, Phase IV (KMG-IV): sequencing the most valuable type-strain genomes for metagenomic binning, comparative biology and taxonomic classification.</title>
        <authorList>
            <person name="Goeker M."/>
        </authorList>
    </citation>
    <scope>NUCLEOTIDE SEQUENCE [LARGE SCALE GENOMIC DNA]</scope>
    <source>
        <strain evidence="2 3">DSM 29487</strain>
    </source>
</reference>
<dbReference type="EMBL" id="SMCQ01000028">
    <property type="protein sequence ID" value="TCV91982.1"/>
    <property type="molecule type" value="Genomic_DNA"/>
</dbReference>
<evidence type="ECO:0000313" key="2">
    <source>
        <dbReference type="EMBL" id="TCV91982.1"/>
    </source>
</evidence>
<dbReference type="Proteomes" id="UP000295515">
    <property type="component" value="Unassembled WGS sequence"/>
</dbReference>
<keyword evidence="3" id="KW-1185">Reference proteome</keyword>
<dbReference type="GeneID" id="98916556"/>
<evidence type="ECO:0000256" key="1">
    <source>
        <dbReference type="SAM" id="Phobius"/>
    </source>
</evidence>
<dbReference type="RefSeq" id="WP_066446717.1">
    <property type="nucleotide sequence ID" value="NZ_CAUWFI010000003.1"/>
</dbReference>
<proteinExistence type="predicted"/>
<feature type="transmembrane region" description="Helical" evidence="1">
    <location>
        <begin position="7"/>
        <end position="23"/>
    </location>
</feature>
<evidence type="ECO:0000313" key="3">
    <source>
        <dbReference type="Proteomes" id="UP000295515"/>
    </source>
</evidence>
<accession>A0A4R3YIV8</accession>
<name>A0A4R3YIV8_9FIRM</name>
<organism evidence="2 3">
    <name type="scientific">Longibaculum muris</name>
    <dbReference type="NCBI Taxonomy" id="1796628"/>
    <lineage>
        <taxon>Bacteria</taxon>
        <taxon>Bacillati</taxon>
        <taxon>Bacillota</taxon>
        <taxon>Erysipelotrichia</taxon>
        <taxon>Erysipelotrichales</taxon>
        <taxon>Coprobacillaceae</taxon>
        <taxon>Longibaculum</taxon>
    </lineage>
</organism>
<comment type="caution">
    <text evidence="2">The sequence shown here is derived from an EMBL/GenBank/DDBJ whole genome shotgun (WGS) entry which is preliminary data.</text>
</comment>
<sequence length="236" mass="27104">MNNNFKIVLKIIIVIVILLNLPFQKVFSENIENVAASLSATDVQKQQNGKSIYIYNTHQGEEYASQSVKEGSRYLMQLLQNKGYDVNYETTDFELYKTKNHIDYAYSYTVSKKYLNKALSKHGEYDLVIDFHRDSIKKSLSTITVDHKNYAKLMFVVGKGSEHYPAVKKRCEKLSSMLNQKIPKICRGVYIKQSHYNQGTTDNMMLIEVGANQNTFEEVQNSLNILALVLDEYLSA</sequence>
<gene>
    <name evidence="2" type="ORF">EDD60_12816</name>
</gene>
<dbReference type="Pfam" id="PF07454">
    <property type="entry name" value="SpoIIP"/>
    <property type="match status" value="1"/>
</dbReference>
<keyword evidence="1" id="KW-1133">Transmembrane helix</keyword>
<dbReference type="InterPro" id="IPR010897">
    <property type="entry name" value="Spore_II_P"/>
</dbReference>
<dbReference type="AlphaFoldDB" id="A0A4R3YIV8"/>
<keyword evidence="1" id="KW-0812">Transmembrane</keyword>
<keyword evidence="1" id="KW-0472">Membrane</keyword>
<protein>
    <submittedName>
        <fullName evidence="2">Stage II sporulation protein P</fullName>
    </submittedName>
</protein>